<dbReference type="Proteomes" id="UP000193675">
    <property type="component" value="Unassembled WGS sequence"/>
</dbReference>
<comment type="caution">
    <text evidence="1">The sequence shown here is derived from an EMBL/GenBank/DDBJ whole genome shotgun (WGS) entry which is preliminary data.</text>
</comment>
<evidence type="ECO:0000313" key="2">
    <source>
        <dbReference type="Proteomes" id="UP000193675"/>
    </source>
</evidence>
<dbReference type="RefSeq" id="WP_084851710.1">
    <property type="nucleotide sequence ID" value="NZ_CP143525.1"/>
</dbReference>
<proteinExistence type="predicted"/>
<organism evidence="1 2">
    <name type="scientific">Pseudomonas putida</name>
    <name type="common">Arthrobacter siderocapsulatus</name>
    <dbReference type="NCBI Taxonomy" id="303"/>
    <lineage>
        <taxon>Bacteria</taxon>
        <taxon>Pseudomonadati</taxon>
        <taxon>Pseudomonadota</taxon>
        <taxon>Gammaproteobacteria</taxon>
        <taxon>Pseudomonadales</taxon>
        <taxon>Pseudomonadaceae</taxon>
        <taxon>Pseudomonas</taxon>
    </lineage>
</organism>
<dbReference type="AlphaFoldDB" id="A0A1X0ZX36"/>
<accession>A0A1X0ZX36</accession>
<gene>
    <name evidence="1" type="ORF">B7H17_24865</name>
</gene>
<evidence type="ECO:0000313" key="1">
    <source>
        <dbReference type="EMBL" id="ORL58764.1"/>
    </source>
</evidence>
<dbReference type="EMBL" id="NBWC01000049">
    <property type="protein sequence ID" value="ORL58764.1"/>
    <property type="molecule type" value="Genomic_DNA"/>
</dbReference>
<protein>
    <submittedName>
        <fullName evidence="1">Uncharacterized protein</fullName>
    </submittedName>
</protein>
<reference evidence="1 2" key="1">
    <citation type="submission" date="2017-04" db="EMBL/GenBank/DDBJ databases">
        <title>Presence of VIM-2 positive Pseudomonas species in chickens and their surrounding environment.</title>
        <authorList>
            <person name="Zhang R."/>
        </authorList>
    </citation>
    <scope>NUCLEOTIDE SEQUENCE [LARGE SCALE GENOMIC DNA]</scope>
    <source>
        <strain evidence="1 2">DZ-C18</strain>
    </source>
</reference>
<sequence>MNKSVFLSAIALALVSPLLQAADRLQVNTEVMVDGKVVQHMTAYVGSGENIHYSRPKTHEVLSGVAGGKPQKKMVPIGFEGDITPRITQDGEVLITSSASYVGMRGNTSEVTAGSAIKITDLWSQHLGTTRLGKIGERIALDPYQHLSDHIVSVVIVVKRVH</sequence>
<name>A0A1X0ZX36_PSEPU</name>